<dbReference type="PROSITE" id="PS00073">
    <property type="entry name" value="ACYL_COA_DH_2"/>
    <property type="match status" value="1"/>
</dbReference>
<name>A0A1D8GFY5_9FIRM</name>
<feature type="domain" description="Acyl-CoA dehydrogenase/oxidase C-terminal" evidence="7">
    <location>
        <begin position="231"/>
        <end position="379"/>
    </location>
</feature>
<dbReference type="InterPro" id="IPR006091">
    <property type="entry name" value="Acyl-CoA_Oxase/DH_mid-dom"/>
</dbReference>
<evidence type="ECO:0000259" key="9">
    <source>
        <dbReference type="Pfam" id="PF02771"/>
    </source>
</evidence>
<feature type="domain" description="Acyl-CoA oxidase/dehydrogenase middle" evidence="8">
    <location>
        <begin position="122"/>
        <end position="219"/>
    </location>
</feature>
<sequence>MQFALTPEQKMIQKVAREFAEKEIEPYAAEIDETGEYPMEILEKLGKLGFMGLAYPKEYGGSGAGYVAYALVAEEVAKACASTAMTLGGNASLASLPIYAFGTKAQKEKYLVPMVKGETIGAFALTEANAGSDAGNQQTTAVLEGDEYVLNGSKMFISSAGIAHTYVVTAVTGIVAEKGKKIISAFIVEDGTQGFTFGKKENKMGMHGSYTRELIFEDCRIPKENLLGKEGDGFKIAMTSLDSGRIGVGALSLGIAQAALEEAIKYSKSRIQFGKPIAKQQMVQVMIADMATEIDCARMLVHRAAWLKDNGMPFTKEGAMAKLYASETAMRCASRAVQIHGGYGYMREYKVERLFRDAKICEIFEGTSEVQRIVIAGQVLK</sequence>
<keyword evidence="4 6" id="KW-0274">FAD</keyword>
<protein>
    <submittedName>
        <fullName evidence="10">Acyl-CoA dehydrogenase</fullName>
    </submittedName>
</protein>
<proteinExistence type="inferred from homology"/>
<dbReference type="PIRSF" id="PIRSF016578">
    <property type="entry name" value="HsaA"/>
    <property type="match status" value="1"/>
</dbReference>
<dbReference type="InterPro" id="IPR046373">
    <property type="entry name" value="Acyl-CoA_Oxase/DH_mid-dom_sf"/>
</dbReference>
<evidence type="ECO:0000313" key="10">
    <source>
        <dbReference type="EMBL" id="AOT69818.1"/>
    </source>
</evidence>
<keyword evidence="5 6" id="KW-0560">Oxidoreductase</keyword>
<dbReference type="GO" id="GO:0050660">
    <property type="term" value="F:flavin adenine dinucleotide binding"/>
    <property type="evidence" value="ECO:0007669"/>
    <property type="project" value="InterPro"/>
</dbReference>
<evidence type="ECO:0000256" key="1">
    <source>
        <dbReference type="ARBA" id="ARBA00001974"/>
    </source>
</evidence>
<evidence type="ECO:0000259" key="8">
    <source>
        <dbReference type="Pfam" id="PF02770"/>
    </source>
</evidence>
<dbReference type="Gene3D" id="2.40.110.10">
    <property type="entry name" value="Butyryl-CoA Dehydrogenase, subunit A, domain 2"/>
    <property type="match status" value="1"/>
</dbReference>
<dbReference type="GO" id="GO:0003995">
    <property type="term" value="F:acyl-CoA dehydrogenase activity"/>
    <property type="evidence" value="ECO:0007669"/>
    <property type="project" value="InterPro"/>
</dbReference>
<dbReference type="InterPro" id="IPR009100">
    <property type="entry name" value="AcylCoA_DH/oxidase_NM_dom_sf"/>
</dbReference>
<dbReference type="RefSeq" id="WP_069975908.1">
    <property type="nucleotide sequence ID" value="NZ_CP017269.1"/>
</dbReference>
<dbReference type="InterPro" id="IPR037069">
    <property type="entry name" value="AcylCoA_DH/ox_N_sf"/>
</dbReference>
<dbReference type="Pfam" id="PF02770">
    <property type="entry name" value="Acyl-CoA_dh_M"/>
    <property type="match status" value="1"/>
</dbReference>
<dbReference type="FunFam" id="1.20.140.10:FF:000004">
    <property type="entry name" value="Acyl-CoA dehydrogenase FadE25"/>
    <property type="match status" value="1"/>
</dbReference>
<dbReference type="InterPro" id="IPR009075">
    <property type="entry name" value="AcylCo_DH/oxidase_C"/>
</dbReference>
<dbReference type="PANTHER" id="PTHR43884:SF12">
    <property type="entry name" value="ISOVALERYL-COA DEHYDROGENASE, MITOCHONDRIAL-RELATED"/>
    <property type="match status" value="1"/>
</dbReference>
<feature type="domain" description="Acyl-CoA dehydrogenase/oxidase N-terminal" evidence="9">
    <location>
        <begin position="6"/>
        <end position="118"/>
    </location>
</feature>
<dbReference type="Gene3D" id="1.20.140.10">
    <property type="entry name" value="Butyryl-CoA Dehydrogenase, subunit A, domain 3"/>
    <property type="match status" value="1"/>
</dbReference>
<dbReference type="SUPFAM" id="SSF47203">
    <property type="entry name" value="Acyl-CoA dehydrogenase C-terminal domain-like"/>
    <property type="match status" value="1"/>
</dbReference>
<dbReference type="OrthoDB" id="9802447at2"/>
<evidence type="ECO:0000256" key="2">
    <source>
        <dbReference type="ARBA" id="ARBA00009347"/>
    </source>
</evidence>
<dbReference type="InterPro" id="IPR036250">
    <property type="entry name" value="AcylCo_DH-like_C"/>
</dbReference>
<dbReference type="EMBL" id="CP017269">
    <property type="protein sequence ID" value="AOT69818.1"/>
    <property type="molecule type" value="Genomic_DNA"/>
</dbReference>
<evidence type="ECO:0000256" key="6">
    <source>
        <dbReference type="RuleBase" id="RU362125"/>
    </source>
</evidence>
<dbReference type="InterPro" id="IPR006089">
    <property type="entry name" value="Acyl-CoA_DH_CS"/>
</dbReference>
<dbReference type="AlphaFoldDB" id="A0A1D8GFY5"/>
<dbReference type="SUPFAM" id="SSF56645">
    <property type="entry name" value="Acyl-CoA dehydrogenase NM domain-like"/>
    <property type="match status" value="1"/>
</dbReference>
<dbReference type="Pfam" id="PF00441">
    <property type="entry name" value="Acyl-CoA_dh_1"/>
    <property type="match status" value="1"/>
</dbReference>
<dbReference type="FunFam" id="2.40.110.10:FF:000009">
    <property type="entry name" value="Acyl-CoA dehydrogenase"/>
    <property type="match status" value="1"/>
</dbReference>
<dbReference type="CDD" id="cd01158">
    <property type="entry name" value="SCAD_SBCAD"/>
    <property type="match status" value="1"/>
</dbReference>
<comment type="similarity">
    <text evidence="2 6">Belongs to the acyl-CoA dehydrogenase family.</text>
</comment>
<reference evidence="10 11" key="1">
    <citation type="submission" date="2016-09" db="EMBL/GenBank/DDBJ databases">
        <title>Genomic analysis reveals versatility of anaerobic energy metabolism of Geosporobacter ferrireducens IRF9 of phylum Firmicutes.</title>
        <authorList>
            <person name="Kim S.-J."/>
        </authorList>
    </citation>
    <scope>NUCLEOTIDE SEQUENCE [LARGE SCALE GENOMIC DNA]</scope>
    <source>
        <strain evidence="10 11">IRF9</strain>
    </source>
</reference>
<organism evidence="10 11">
    <name type="scientific">Geosporobacter ferrireducens</name>
    <dbReference type="NCBI Taxonomy" id="1424294"/>
    <lineage>
        <taxon>Bacteria</taxon>
        <taxon>Bacillati</taxon>
        <taxon>Bacillota</taxon>
        <taxon>Clostridia</taxon>
        <taxon>Peptostreptococcales</taxon>
        <taxon>Thermotaleaceae</taxon>
        <taxon>Geosporobacter</taxon>
    </lineage>
</organism>
<evidence type="ECO:0000313" key="11">
    <source>
        <dbReference type="Proteomes" id="UP000095743"/>
    </source>
</evidence>
<gene>
    <name evidence="10" type="ORF">Gferi_09640</name>
</gene>
<keyword evidence="3 6" id="KW-0285">Flavoprotein</keyword>
<dbReference type="InterPro" id="IPR013786">
    <property type="entry name" value="AcylCoA_DH/ox_N"/>
</dbReference>
<accession>A0A1D8GFY5</accession>
<keyword evidence="11" id="KW-1185">Reference proteome</keyword>
<evidence type="ECO:0000259" key="7">
    <source>
        <dbReference type="Pfam" id="PF00441"/>
    </source>
</evidence>
<evidence type="ECO:0000256" key="3">
    <source>
        <dbReference type="ARBA" id="ARBA00022630"/>
    </source>
</evidence>
<dbReference type="KEGG" id="gfe:Gferi_09640"/>
<dbReference type="Proteomes" id="UP000095743">
    <property type="component" value="Chromosome"/>
</dbReference>
<comment type="cofactor">
    <cofactor evidence="1 6">
        <name>FAD</name>
        <dbReference type="ChEBI" id="CHEBI:57692"/>
    </cofactor>
</comment>
<dbReference type="Pfam" id="PF02771">
    <property type="entry name" value="Acyl-CoA_dh_N"/>
    <property type="match status" value="1"/>
</dbReference>
<dbReference type="PANTHER" id="PTHR43884">
    <property type="entry name" value="ACYL-COA DEHYDROGENASE"/>
    <property type="match status" value="1"/>
</dbReference>
<evidence type="ECO:0000256" key="5">
    <source>
        <dbReference type="ARBA" id="ARBA00023002"/>
    </source>
</evidence>
<evidence type="ECO:0000256" key="4">
    <source>
        <dbReference type="ARBA" id="ARBA00022827"/>
    </source>
</evidence>
<dbReference type="Gene3D" id="1.10.540.10">
    <property type="entry name" value="Acyl-CoA dehydrogenase/oxidase, N-terminal domain"/>
    <property type="match status" value="1"/>
</dbReference>
<dbReference type="FunFam" id="1.10.540.10:FF:000002">
    <property type="entry name" value="Acyl-CoA dehydrogenase FadE19"/>
    <property type="match status" value="1"/>
</dbReference>
<dbReference type="STRING" id="1424294.Gferi_09640"/>